<dbReference type="OrthoDB" id="2446464at2759"/>
<feature type="non-terminal residue" evidence="3">
    <location>
        <position position="1"/>
    </location>
</feature>
<evidence type="ECO:0000313" key="3">
    <source>
        <dbReference type="EMBL" id="CAI2197862.1"/>
    </source>
</evidence>
<reference evidence="3" key="1">
    <citation type="submission" date="2022-08" db="EMBL/GenBank/DDBJ databases">
        <authorList>
            <person name="Kallberg Y."/>
            <person name="Tangrot J."/>
            <person name="Rosling A."/>
        </authorList>
    </citation>
    <scope>NUCLEOTIDE SEQUENCE</scope>
    <source>
        <strain evidence="3">Wild A</strain>
    </source>
</reference>
<dbReference type="AlphaFoldDB" id="A0A9W4TAK6"/>
<dbReference type="EMBL" id="CAMKVN010017221">
    <property type="protein sequence ID" value="CAI2197862.1"/>
    <property type="molecule type" value="Genomic_DNA"/>
</dbReference>
<evidence type="ECO:0000259" key="2">
    <source>
        <dbReference type="Pfam" id="PF00004"/>
    </source>
</evidence>
<comment type="caution">
    <text evidence="3">The sequence shown here is derived from an EMBL/GenBank/DDBJ whole genome shotgun (WGS) entry which is preliminary data.</text>
</comment>
<dbReference type="Pfam" id="PF00004">
    <property type="entry name" value="AAA"/>
    <property type="match status" value="1"/>
</dbReference>
<protein>
    <submittedName>
        <fullName evidence="3">8332_t:CDS:1</fullName>
    </submittedName>
</protein>
<feature type="region of interest" description="Disordered" evidence="1">
    <location>
        <begin position="1"/>
        <end position="48"/>
    </location>
</feature>
<feature type="domain" description="ATPase AAA-type core" evidence="2">
    <location>
        <begin position="56"/>
        <end position="146"/>
    </location>
</feature>
<accession>A0A9W4TAK6</accession>
<dbReference type="GO" id="GO:0016887">
    <property type="term" value="F:ATP hydrolysis activity"/>
    <property type="evidence" value="ECO:0007669"/>
    <property type="project" value="InterPro"/>
</dbReference>
<name>A0A9W4TAK6_9GLOM</name>
<dbReference type="SUPFAM" id="SSF52540">
    <property type="entry name" value="P-loop containing nucleoside triphosphate hydrolases"/>
    <property type="match status" value="1"/>
</dbReference>
<dbReference type="GO" id="GO:0005524">
    <property type="term" value="F:ATP binding"/>
    <property type="evidence" value="ECO:0007669"/>
    <property type="project" value="InterPro"/>
</dbReference>
<evidence type="ECO:0000256" key="1">
    <source>
        <dbReference type="SAM" id="MobiDB-lite"/>
    </source>
</evidence>
<sequence>GTTPQQEALESMKEELEKEQQKKAKANGHSELSLDEETKQFEFSNPDSSKKDNNALFFGTEGTGKTSIVRKLTYETDCYPLVEVKGSTLSPTKNDSNLSIAPLDKFILTLCDIDHTLVNDFGFKRETNGEVRYILFVDEADLVSRTAMIFDATYLVFLKEYMIARAVYRPGRLSNPLDFKSPVLNKEDNKKRRNLMIKDTGQLQHFDGKFISPKPPKIEDVVEKSASKIDETLAVRLEEVNKRVSEVRDEITA</sequence>
<evidence type="ECO:0000313" key="4">
    <source>
        <dbReference type="Proteomes" id="UP001153678"/>
    </source>
</evidence>
<dbReference type="Gene3D" id="3.40.50.300">
    <property type="entry name" value="P-loop containing nucleotide triphosphate hydrolases"/>
    <property type="match status" value="1"/>
</dbReference>
<dbReference type="InterPro" id="IPR027417">
    <property type="entry name" value="P-loop_NTPase"/>
</dbReference>
<feature type="non-terminal residue" evidence="3">
    <location>
        <position position="253"/>
    </location>
</feature>
<dbReference type="InterPro" id="IPR003959">
    <property type="entry name" value="ATPase_AAA_core"/>
</dbReference>
<keyword evidence="4" id="KW-1185">Reference proteome</keyword>
<feature type="compositionally biased region" description="Basic and acidic residues" evidence="1">
    <location>
        <begin position="10"/>
        <end position="22"/>
    </location>
</feature>
<organism evidence="3 4">
    <name type="scientific">Funneliformis geosporum</name>
    <dbReference type="NCBI Taxonomy" id="1117311"/>
    <lineage>
        <taxon>Eukaryota</taxon>
        <taxon>Fungi</taxon>
        <taxon>Fungi incertae sedis</taxon>
        <taxon>Mucoromycota</taxon>
        <taxon>Glomeromycotina</taxon>
        <taxon>Glomeromycetes</taxon>
        <taxon>Glomerales</taxon>
        <taxon>Glomeraceae</taxon>
        <taxon>Funneliformis</taxon>
    </lineage>
</organism>
<dbReference type="Proteomes" id="UP001153678">
    <property type="component" value="Unassembled WGS sequence"/>
</dbReference>
<proteinExistence type="predicted"/>
<gene>
    <name evidence="3" type="ORF">FWILDA_LOCUS18287</name>
</gene>